<dbReference type="AlphaFoldDB" id="A0A9R0EEQ1"/>
<sequence length="989" mass="110433">MIARWHTTEDICVILDQHETDESDDNIEDTIIDTDVSKRIIKENNKDVVETVTTTTKKETIKVSDLKKLIRTTIETNVTKEHPDGSKDVQKNVEVKTEEIILDSSSNLDNILSEFVICGEPEESVTSKTEEIKQETFTIRRTIVTRVVKTKYANKQGVPKKLKTDTTITTTDDYPDGSSRTKVDSSTSLTDIEVEPAESLELQGMVLVEDKSVETDQCEKNITIDGKSAMQIVTTTTTKEILSNIDRTKKKLKTTVETVTETMLPDSTTEVTKDVKVSVSDIGIDAVDESLEGFESIGKPMEDTTTETETVTEDGAIIKRKTTITTTTQEFINTARTVKRIKTIIRTVVEDEHPDGSVIKKTSEKITLADESIVEATEDTDEADDAKIEEILSNLTPSEPEIAEEVQTEEITENKIIIQRTIVTKIIKTKYSDSRGVPHKIKTETVVTTSDKYPDGTIKTTVDTSITITDVSVEEHLTKQKVQPEESKVTKQEDKPSKPVVNGVQEEIIAKQISDKPKDAEASPTEEETPIHDDEVSSESSKVDAALKEFLPVGEPEVSESSESIDVKEKDIIIKRTIVTKIIKTKYSDKQGNLRKLKTVTILTTTDQYPDGSARTIVESSTSVTDIEVETADDVEGFDPVGEPIEDTTTETKTVTEDGVIIKRKITITTTVQEYTNGEQNIKRTKTTVRTVIEDEHPDGSVVTRASEKISLVDETLKAHEPTPEEQAEMKKLEAALKDLSPSGEPEVSEDTDIKEIKEDGIQIKRIIVTKIVKTKYMDSQHVLRKLKTVKTVTTTDEYPDGAAKTTVDTSTSISEIKEDQKDIPSQHIAGYEQVGDVQINVETKHNLILREGKELQQIITIKTTKEVLESQDGKKKVRTTVETESQIGLPDGNTEITRDKKVTLDDYKSETFYENLVGYVEIDKPKESVQTAEDSITENGIKIIRKTTVITTTQEFENTVTRSRKIKTTIRTETEDEYPDGTVITKRR</sequence>
<evidence type="ECO:0000256" key="1">
    <source>
        <dbReference type="SAM" id="MobiDB-lite"/>
    </source>
</evidence>
<accession>A0A9R0EEQ1</accession>
<evidence type="ECO:0000313" key="3">
    <source>
        <dbReference type="RefSeq" id="XP_050563521.1"/>
    </source>
</evidence>
<feature type="compositionally biased region" description="Basic and acidic residues" evidence="1">
    <location>
        <begin position="479"/>
        <end position="497"/>
    </location>
</feature>
<proteinExistence type="predicted"/>
<feature type="region of interest" description="Disordered" evidence="1">
    <location>
        <begin position="479"/>
        <end position="540"/>
    </location>
</feature>
<evidence type="ECO:0000313" key="2">
    <source>
        <dbReference type="Proteomes" id="UP000829999"/>
    </source>
</evidence>
<keyword evidence="2" id="KW-1185">Reference proteome</keyword>
<organism evidence="2 3">
    <name type="scientific">Spodoptera frugiperda</name>
    <name type="common">Fall armyworm</name>
    <dbReference type="NCBI Taxonomy" id="7108"/>
    <lineage>
        <taxon>Eukaryota</taxon>
        <taxon>Metazoa</taxon>
        <taxon>Ecdysozoa</taxon>
        <taxon>Arthropoda</taxon>
        <taxon>Hexapoda</taxon>
        <taxon>Insecta</taxon>
        <taxon>Pterygota</taxon>
        <taxon>Neoptera</taxon>
        <taxon>Endopterygota</taxon>
        <taxon>Lepidoptera</taxon>
        <taxon>Glossata</taxon>
        <taxon>Ditrysia</taxon>
        <taxon>Noctuoidea</taxon>
        <taxon>Noctuidae</taxon>
        <taxon>Amphipyrinae</taxon>
        <taxon>Spodoptera</taxon>
    </lineage>
</organism>
<dbReference type="RefSeq" id="XP_050563521.1">
    <property type="nucleotide sequence ID" value="XM_050707564.1"/>
</dbReference>
<feature type="compositionally biased region" description="Basic and acidic residues" evidence="1">
    <location>
        <begin position="529"/>
        <end position="540"/>
    </location>
</feature>
<name>A0A9R0EEQ1_SPOFR</name>
<protein>
    <submittedName>
        <fullName evidence="3">Uncharacterized protein LOC126912956</fullName>
    </submittedName>
</protein>
<reference evidence="3" key="1">
    <citation type="submission" date="2025-08" db="UniProtKB">
        <authorList>
            <consortium name="RefSeq"/>
        </authorList>
    </citation>
    <scope>IDENTIFICATION</scope>
    <source>
        <tissue evidence="3">Whole larval tissue</tissue>
    </source>
</reference>
<dbReference type="Proteomes" id="UP000829999">
    <property type="component" value="Chromosome 3"/>
</dbReference>
<dbReference type="GeneID" id="126912956"/>
<gene>
    <name evidence="3" type="primary">LOC126912956</name>
</gene>
<dbReference type="OrthoDB" id="5371837at2759"/>